<dbReference type="GO" id="GO:0009228">
    <property type="term" value="P:thiamine biosynthetic process"/>
    <property type="evidence" value="ECO:0007669"/>
    <property type="project" value="UniProtKB-UniRule"/>
</dbReference>
<dbReference type="Proteomes" id="UP000053732">
    <property type="component" value="Unassembled WGS sequence"/>
</dbReference>
<dbReference type="PANTHER" id="PTHR31528:SF1">
    <property type="entry name" value="4-AMINO-5-HYDROXYMETHYL-2-METHYLPYRIMIDINE PHOSPHATE SYNTHASE THI11-RELATED"/>
    <property type="match status" value="1"/>
</dbReference>
<dbReference type="AlphaFoldDB" id="A0A0G4PNF2"/>
<evidence type="ECO:0000256" key="3">
    <source>
        <dbReference type="ARBA" id="ARBA00009406"/>
    </source>
</evidence>
<gene>
    <name evidence="13" type="ORF">PCAMFM013_S024g000149</name>
</gene>
<evidence type="ECO:0000313" key="14">
    <source>
        <dbReference type="Proteomes" id="UP000053732"/>
    </source>
</evidence>
<keyword evidence="9 11" id="KW-0408">Iron</keyword>
<accession>A0A0G4PNF2</accession>
<dbReference type="InterPro" id="IPR027939">
    <property type="entry name" value="NMT1/THI5"/>
</dbReference>
<dbReference type="STRING" id="1429867.A0A0G4PNF2"/>
<dbReference type="InterPro" id="IPR015168">
    <property type="entry name" value="SsuA/THI5"/>
</dbReference>
<comment type="similarity">
    <text evidence="3 11">Belongs to the NMT1/THI5 family.</text>
</comment>
<sequence>MTPFHVTATGHSLNYLTEYIATRHGFFKEQELEVTVSVPRPWDLVLDQLADGTANAALGGIWVPSMYRNTVKEYTAFAQVANRSPLALVKRGHTEDFQLSDVPGKTVLIKSGNGASVGLFFKMLLKENDIDPKSATYIQDLDGVMLGKLFQGGMGDYFLTDNVTARAMVEKNSNLSIAIEMAKDGGDIPWSVYYCATAAITPDVLDAHKRFCIALGKGIEWVLQHDAETFKDELAELFPAVPTNVLVDLTNSYRQNGMWSSPSVSRHGYKRWQHGIAYGGLIKEPFPYEVIVNNGPALAAASVHAEI</sequence>
<dbReference type="UniPathway" id="UPA00060"/>
<organism evidence="13 14">
    <name type="scientific">Penicillium camemberti (strain FM 013)</name>
    <dbReference type="NCBI Taxonomy" id="1429867"/>
    <lineage>
        <taxon>Eukaryota</taxon>
        <taxon>Fungi</taxon>
        <taxon>Dikarya</taxon>
        <taxon>Ascomycota</taxon>
        <taxon>Pezizomycotina</taxon>
        <taxon>Eurotiomycetes</taxon>
        <taxon>Eurotiomycetidae</taxon>
        <taxon>Eurotiales</taxon>
        <taxon>Aspergillaceae</taxon>
        <taxon>Penicillium</taxon>
    </lineage>
</organism>
<evidence type="ECO:0000256" key="4">
    <source>
        <dbReference type="ARBA" id="ARBA00011738"/>
    </source>
</evidence>
<evidence type="ECO:0000256" key="9">
    <source>
        <dbReference type="ARBA" id="ARBA00023004"/>
    </source>
</evidence>
<comment type="pathway">
    <text evidence="2 11">Cofactor biosynthesis; thiamine diphosphate biosynthesis.</text>
</comment>
<reference evidence="13 14" key="1">
    <citation type="journal article" date="2014" name="Nat. Commun.">
        <title>Multiple recent horizontal transfers of a large genomic region in cheese making fungi.</title>
        <authorList>
            <person name="Cheeseman K."/>
            <person name="Ropars J."/>
            <person name="Renault P."/>
            <person name="Dupont J."/>
            <person name="Gouzy J."/>
            <person name="Branca A."/>
            <person name="Abraham A.L."/>
            <person name="Ceppi M."/>
            <person name="Conseiller E."/>
            <person name="Debuchy R."/>
            <person name="Malagnac F."/>
            <person name="Goarin A."/>
            <person name="Silar P."/>
            <person name="Lacoste S."/>
            <person name="Sallet E."/>
            <person name="Bensimon A."/>
            <person name="Giraud T."/>
            <person name="Brygoo Y."/>
        </authorList>
    </citation>
    <scope>NUCLEOTIDE SEQUENCE [LARGE SCALE GENOMIC DNA]</scope>
    <source>
        <strain evidence="14">FM 013</strain>
    </source>
</reference>
<comment type="subunit">
    <text evidence="4 11">Homodimer.</text>
</comment>
<evidence type="ECO:0000256" key="7">
    <source>
        <dbReference type="ARBA" id="ARBA00022898"/>
    </source>
</evidence>
<dbReference type="Gene3D" id="3.40.190.10">
    <property type="entry name" value="Periplasmic binding protein-like II"/>
    <property type="match status" value="2"/>
</dbReference>
<dbReference type="SUPFAM" id="SSF53850">
    <property type="entry name" value="Periplasmic binding protein-like II"/>
    <property type="match status" value="1"/>
</dbReference>
<keyword evidence="7 11" id="KW-0663">Pyridoxal phosphate</keyword>
<evidence type="ECO:0000256" key="6">
    <source>
        <dbReference type="ARBA" id="ARBA00022723"/>
    </source>
</evidence>
<comment type="catalytic activity">
    <reaction evidence="10">
        <text>N(6)-(pyridoxal phosphate)-L-lysyl-[4-amino-5-hydroxymethyl-2-methylpyrimidine phosphate synthase] + L-histidyl-[4-amino-5-hydroxymethyl-2-methylpyrimidine phosphate synthase] + 2 Fe(3+) + 4 H2O = L-lysyl-[4-amino-5-hydroxymethyl-2-methylpyrimidine phosphate synthase] + (2S)-2-amino-5-hydroxy-4-oxopentanoyl-[4-amino-5-hydroxymethyl-2-methylpyrimidine phosphate synthase] + 4-amino-2-methyl-5-(phosphooxymethyl)pyrimidine + 3-oxopropanoate + 2 Fe(2+) + 2 H(+)</text>
        <dbReference type="Rhea" id="RHEA:65756"/>
        <dbReference type="Rhea" id="RHEA-COMP:16892"/>
        <dbReference type="Rhea" id="RHEA-COMP:16893"/>
        <dbReference type="Rhea" id="RHEA-COMP:16894"/>
        <dbReference type="Rhea" id="RHEA-COMP:16895"/>
        <dbReference type="ChEBI" id="CHEBI:15377"/>
        <dbReference type="ChEBI" id="CHEBI:15378"/>
        <dbReference type="ChEBI" id="CHEBI:29033"/>
        <dbReference type="ChEBI" id="CHEBI:29034"/>
        <dbReference type="ChEBI" id="CHEBI:29969"/>
        <dbReference type="ChEBI" id="CHEBI:29979"/>
        <dbReference type="ChEBI" id="CHEBI:33190"/>
        <dbReference type="ChEBI" id="CHEBI:58354"/>
        <dbReference type="ChEBI" id="CHEBI:143915"/>
        <dbReference type="ChEBI" id="CHEBI:157692"/>
    </reaction>
    <physiologicalReaction direction="left-to-right" evidence="10">
        <dbReference type="Rhea" id="RHEA:65757"/>
    </physiologicalReaction>
</comment>
<evidence type="ECO:0000259" key="12">
    <source>
        <dbReference type="Pfam" id="PF09084"/>
    </source>
</evidence>
<keyword evidence="5" id="KW-0808">Transferase</keyword>
<evidence type="ECO:0000256" key="1">
    <source>
        <dbReference type="ARBA" id="ARBA00003469"/>
    </source>
</evidence>
<dbReference type="GO" id="GO:0016740">
    <property type="term" value="F:transferase activity"/>
    <property type="evidence" value="ECO:0007669"/>
    <property type="project" value="UniProtKB-KW"/>
</dbReference>
<evidence type="ECO:0000256" key="8">
    <source>
        <dbReference type="ARBA" id="ARBA00022977"/>
    </source>
</evidence>
<evidence type="ECO:0000313" key="13">
    <source>
        <dbReference type="EMBL" id="CRL27894.1"/>
    </source>
</evidence>
<proteinExistence type="inferred from homology"/>
<dbReference type="EMBL" id="HG793157">
    <property type="protein sequence ID" value="CRL27894.1"/>
    <property type="molecule type" value="Genomic_DNA"/>
</dbReference>
<evidence type="ECO:0000256" key="5">
    <source>
        <dbReference type="ARBA" id="ARBA00022679"/>
    </source>
</evidence>
<comment type="function">
    <text evidence="1 11">Responsible for the formation of the pyrimidine heterocycle in the thiamine biosynthesis pathway. Catalyzes the formation of hydroxymethylpyrimidine phosphate (HMP-P) from histidine and pyridoxal phosphate (PLP). The protein uses PLP and the active site histidine to form HMP-P, generating an inactive enzyme. The enzyme can only undergo a single turnover, which suggests it is a suicide enzyme.</text>
</comment>
<protein>
    <recommendedName>
        <fullName evidence="11">4-amino-5-hydroxymethyl-2-methylpyrimidine phosphate synthase</fullName>
        <shortName evidence="11">HMP-P synthase</shortName>
        <shortName evidence="11">Hydroxymethylpyrimidine phosphate synthase</shortName>
    </recommendedName>
</protein>
<comment type="cofactor">
    <cofactor evidence="11">
        <name>Fe cation</name>
        <dbReference type="ChEBI" id="CHEBI:24875"/>
    </cofactor>
</comment>
<keyword evidence="8 11" id="KW-0784">Thiamine biosynthesis</keyword>
<dbReference type="Pfam" id="PF09084">
    <property type="entry name" value="NMT1"/>
    <property type="match status" value="1"/>
</dbReference>
<feature type="domain" description="SsuA/THI5-like" evidence="12">
    <location>
        <begin position="15"/>
        <end position="228"/>
    </location>
</feature>
<evidence type="ECO:0000256" key="10">
    <source>
        <dbReference type="ARBA" id="ARBA00048179"/>
    </source>
</evidence>
<dbReference type="PANTHER" id="PTHR31528">
    <property type="entry name" value="4-AMINO-5-HYDROXYMETHYL-2-METHYLPYRIMIDINE PHOSPHATE SYNTHASE THI11-RELATED"/>
    <property type="match status" value="1"/>
</dbReference>
<evidence type="ECO:0000256" key="11">
    <source>
        <dbReference type="RuleBase" id="RU367015"/>
    </source>
</evidence>
<keyword evidence="6" id="KW-0479">Metal-binding</keyword>
<name>A0A0G4PNF2_PENC3</name>
<keyword evidence="14" id="KW-1185">Reference proteome</keyword>
<dbReference type="GO" id="GO:0046872">
    <property type="term" value="F:metal ion binding"/>
    <property type="evidence" value="ECO:0007669"/>
    <property type="project" value="UniProtKB-KW"/>
</dbReference>
<evidence type="ECO:0000256" key="2">
    <source>
        <dbReference type="ARBA" id="ARBA00004948"/>
    </source>
</evidence>
<dbReference type="GO" id="GO:0009229">
    <property type="term" value="P:thiamine diphosphate biosynthetic process"/>
    <property type="evidence" value="ECO:0007669"/>
    <property type="project" value="UniProtKB-UniRule"/>
</dbReference>